<organism evidence="11">
    <name type="scientific">Oryza nivara</name>
    <name type="common">Indian wild rice</name>
    <name type="synonym">Oryza sativa f. spontanea</name>
    <dbReference type="NCBI Taxonomy" id="4536"/>
    <lineage>
        <taxon>Eukaryota</taxon>
        <taxon>Viridiplantae</taxon>
        <taxon>Streptophyta</taxon>
        <taxon>Embryophyta</taxon>
        <taxon>Tracheophyta</taxon>
        <taxon>Spermatophyta</taxon>
        <taxon>Magnoliopsida</taxon>
        <taxon>Liliopsida</taxon>
        <taxon>Poales</taxon>
        <taxon>Poaceae</taxon>
        <taxon>BOP clade</taxon>
        <taxon>Oryzoideae</taxon>
        <taxon>Oryzeae</taxon>
        <taxon>Oryzinae</taxon>
        <taxon>Oryza</taxon>
    </lineage>
</organism>
<evidence type="ECO:0000256" key="2">
    <source>
        <dbReference type="ARBA" id="ARBA00022692"/>
    </source>
</evidence>
<reference evidence="11" key="1">
    <citation type="submission" date="2015-04" db="UniProtKB">
        <authorList>
            <consortium name="EnsemblPlants"/>
        </authorList>
    </citation>
    <scope>IDENTIFICATION</scope>
    <source>
        <strain evidence="11">SL10</strain>
    </source>
</reference>
<reference evidence="11" key="2">
    <citation type="submission" date="2018-04" db="EMBL/GenBank/DDBJ databases">
        <title>OnivRS2 (Oryza nivara Reference Sequence Version 2).</title>
        <authorList>
            <person name="Zhang J."/>
            <person name="Kudrna D."/>
            <person name="Lee S."/>
            <person name="Talag J."/>
            <person name="Rajasekar S."/>
            <person name="Welchert J."/>
            <person name="Hsing Y.-I."/>
            <person name="Wing R.A."/>
        </authorList>
    </citation>
    <scope>NUCLEOTIDE SEQUENCE [LARGE SCALE GENOMIC DNA]</scope>
    <source>
        <strain evidence="11">SL10</strain>
    </source>
</reference>
<evidence type="ECO:0000313" key="11">
    <source>
        <dbReference type="EnsemblPlants" id="ONIVA09G05580.1"/>
    </source>
</evidence>
<feature type="transmembrane region" description="Helical" evidence="9">
    <location>
        <begin position="621"/>
        <end position="642"/>
    </location>
</feature>
<dbReference type="STRING" id="4536.A0A0E0IHX5"/>
<keyword evidence="5 7" id="KW-0040">ANK repeat</keyword>
<dbReference type="PROSITE" id="PS50088">
    <property type="entry name" value="ANK_REPEAT"/>
    <property type="match status" value="2"/>
</dbReference>
<feature type="transmembrane region" description="Helical" evidence="9">
    <location>
        <begin position="686"/>
        <end position="703"/>
    </location>
</feature>
<proteinExistence type="predicted"/>
<feature type="region of interest" description="Disordered" evidence="8">
    <location>
        <begin position="1"/>
        <end position="51"/>
    </location>
</feature>
<dbReference type="Gene3D" id="1.25.40.20">
    <property type="entry name" value="Ankyrin repeat-containing domain"/>
    <property type="match status" value="3"/>
</dbReference>
<dbReference type="SMART" id="SM00248">
    <property type="entry name" value="ANK"/>
    <property type="match status" value="7"/>
</dbReference>
<keyword evidence="3" id="KW-0677">Repeat</keyword>
<evidence type="ECO:0000256" key="6">
    <source>
        <dbReference type="ARBA" id="ARBA00023136"/>
    </source>
</evidence>
<dbReference type="InterPro" id="IPR002110">
    <property type="entry name" value="Ankyrin_rpt"/>
</dbReference>
<name>A0A0E0IHX5_ORYNI</name>
<keyword evidence="2 9" id="KW-0812">Transmembrane</keyword>
<dbReference type="PANTHER" id="PTHR24186:SF50">
    <property type="entry name" value="ANKYRIN REPEAT-CONTAINING PROTEIN ITN1-LIKE ISOFORM X1"/>
    <property type="match status" value="1"/>
</dbReference>
<dbReference type="Gramene" id="ONIVA09G05580.1">
    <property type="protein sequence ID" value="ONIVA09G05580.1"/>
    <property type="gene ID" value="ONIVA09G05580"/>
</dbReference>
<accession>A0A0E0IHX5</accession>
<dbReference type="eggNOG" id="KOG0504">
    <property type="taxonomic scope" value="Eukaryota"/>
</dbReference>
<feature type="compositionally biased region" description="Low complexity" evidence="8">
    <location>
        <begin position="12"/>
        <end position="21"/>
    </location>
</feature>
<feature type="transmembrane region" description="Helical" evidence="9">
    <location>
        <begin position="577"/>
        <end position="601"/>
    </location>
</feature>
<feature type="domain" description="PGG" evidence="10">
    <location>
        <begin position="569"/>
        <end position="682"/>
    </location>
</feature>
<dbReference type="OMA" id="HEATIHW"/>
<comment type="subcellular location">
    <subcellularLocation>
        <location evidence="1">Membrane</location>
        <topology evidence="1">Multi-pass membrane protein</topology>
    </subcellularLocation>
</comment>
<feature type="repeat" description="ANK" evidence="7">
    <location>
        <begin position="174"/>
        <end position="206"/>
    </location>
</feature>
<evidence type="ECO:0000256" key="5">
    <source>
        <dbReference type="ARBA" id="ARBA00023043"/>
    </source>
</evidence>
<sequence>MTSNNGEKPPHTAAAAAAATANEAVPSSATTEQQEARPDDERAPKDHTGCECKPKVVMLPELLRAASHGDLQRLRVLLGVLHDDESPAPTTTTSQDDDAVVLEVYRSLPLLPPPSTTAGEGEDEGTLSLLEGTTFQGDSALHVVASSGDDGDFLKSARLIYGKARHLLEATNNNGDTPLHCAARAGNVKMVTHLLELAGGDGAGDQRKKLILRKKNHQHETVLHEAVRLGNKDLIDKLMTEDPELARHPSNGATSPLYLAVILPNPQVAMQLHGYDKMLSYSGPDGQNVLHAAVLRQRDATGMLLNWNRDLTGKGDSHGRTPLHFAVSIEPPTKIPYYHMILFSILRHIDIYTLCLDRFLYPRKTRGDSLTLTGMLMDADESSAYQPDDKGSFPIHVAAAEGNDGTINILLNKSPNCATLRNAQGRTFLHIAVENGRYTIIMFVRRRRRLAAKIMNLQDNDGNTALHLAIQDGDLHAVLCLLMNPVVKVDCLNKEGLTPLDISRKLIPEGLLHGSHQRIWIKRSLRLANAHHANPSLDHRQEKCICRTVREERDSKIVEKDDDEQEDSKTITESTQVMAVCSTLIATVAFAAAFTLPGGYSADDHTNGGTPTFVGSYGFDAFVLAITFAFVYSLLATFSLVYSGMTKVDYSIRLEHLNSANSLVWLSIRCLLAAFALGLYVVLVPVAHKTALLICLMCSVVLLHGHTSMKTQIRMAVLLQGRIGFKVWWILGRKILRNFLHSFWPFLIIFGWPAYLKWRHQQ</sequence>
<dbReference type="GO" id="GO:0005886">
    <property type="term" value="C:plasma membrane"/>
    <property type="evidence" value="ECO:0007669"/>
    <property type="project" value="TreeGrafter"/>
</dbReference>
<dbReference type="Pfam" id="PF00023">
    <property type="entry name" value="Ank"/>
    <property type="match status" value="1"/>
</dbReference>
<feature type="repeat" description="ANK" evidence="7">
    <location>
        <begin position="461"/>
        <end position="494"/>
    </location>
</feature>
<keyword evidence="12" id="KW-1185">Reference proteome</keyword>
<evidence type="ECO:0000256" key="8">
    <source>
        <dbReference type="SAM" id="MobiDB-lite"/>
    </source>
</evidence>
<keyword evidence="6 9" id="KW-0472">Membrane</keyword>
<dbReference type="PANTHER" id="PTHR24186">
    <property type="entry name" value="PROTEIN PHOSPHATASE 1 REGULATORY SUBUNIT"/>
    <property type="match status" value="1"/>
</dbReference>
<evidence type="ECO:0000256" key="1">
    <source>
        <dbReference type="ARBA" id="ARBA00004141"/>
    </source>
</evidence>
<dbReference type="EnsemblPlants" id="ONIVA09G05580.1">
    <property type="protein sequence ID" value="ONIVA09G05580.1"/>
    <property type="gene ID" value="ONIVA09G05580"/>
</dbReference>
<dbReference type="SUPFAM" id="SSF48403">
    <property type="entry name" value="Ankyrin repeat"/>
    <property type="match status" value="1"/>
</dbReference>
<dbReference type="Pfam" id="PF13962">
    <property type="entry name" value="PGG"/>
    <property type="match status" value="1"/>
</dbReference>
<dbReference type="PROSITE" id="PS50297">
    <property type="entry name" value="ANK_REP_REGION"/>
    <property type="match status" value="2"/>
</dbReference>
<dbReference type="HOGENOM" id="CLU_000134_36_5_1"/>
<evidence type="ECO:0000256" key="3">
    <source>
        <dbReference type="ARBA" id="ARBA00022737"/>
    </source>
</evidence>
<feature type="transmembrane region" description="Helical" evidence="9">
    <location>
        <begin position="663"/>
        <end position="680"/>
    </location>
</feature>
<dbReference type="Pfam" id="PF12796">
    <property type="entry name" value="Ank_2"/>
    <property type="match status" value="2"/>
</dbReference>
<dbReference type="InterPro" id="IPR036770">
    <property type="entry name" value="Ankyrin_rpt-contain_sf"/>
</dbReference>
<evidence type="ECO:0000259" key="10">
    <source>
        <dbReference type="Pfam" id="PF13962"/>
    </source>
</evidence>
<evidence type="ECO:0000256" key="7">
    <source>
        <dbReference type="PROSITE-ProRule" id="PRU00023"/>
    </source>
</evidence>
<dbReference type="Proteomes" id="UP000006591">
    <property type="component" value="Chromosome 9"/>
</dbReference>
<dbReference type="AlphaFoldDB" id="A0A0E0IHX5"/>
<evidence type="ECO:0000313" key="12">
    <source>
        <dbReference type="Proteomes" id="UP000006591"/>
    </source>
</evidence>
<keyword evidence="4 9" id="KW-1133">Transmembrane helix</keyword>
<dbReference type="InterPro" id="IPR026961">
    <property type="entry name" value="PGG_dom"/>
</dbReference>
<feature type="transmembrane region" description="Helical" evidence="9">
    <location>
        <begin position="738"/>
        <end position="756"/>
    </location>
</feature>
<evidence type="ECO:0000256" key="9">
    <source>
        <dbReference type="SAM" id="Phobius"/>
    </source>
</evidence>
<evidence type="ECO:0000256" key="4">
    <source>
        <dbReference type="ARBA" id="ARBA00022989"/>
    </source>
</evidence>
<protein>
    <recommendedName>
        <fullName evidence="10">PGG domain-containing protein</fullName>
    </recommendedName>
</protein>
<feature type="compositionally biased region" description="Basic and acidic residues" evidence="8">
    <location>
        <begin position="34"/>
        <end position="51"/>
    </location>
</feature>